<dbReference type="OMA" id="ENEDIWL"/>
<name>A0A7S7RET0_CRYPV</name>
<protein>
    <submittedName>
        <fullName evidence="2">Uncharacterized protein</fullName>
    </submittedName>
</protein>
<evidence type="ECO:0000313" key="2">
    <source>
        <dbReference type="EMBL" id="QOY40121.1"/>
    </source>
</evidence>
<dbReference type="Proteomes" id="UP000593906">
    <property type="component" value="Chromosome 8"/>
</dbReference>
<dbReference type="AlphaFoldDB" id="A0A7S7RET0"/>
<gene>
    <name evidence="2" type="ORF">CPATCC_004204</name>
</gene>
<organism evidence="2 3">
    <name type="scientific">Cryptosporidium parvum</name>
    <dbReference type="NCBI Taxonomy" id="5807"/>
    <lineage>
        <taxon>Eukaryota</taxon>
        <taxon>Sar</taxon>
        <taxon>Alveolata</taxon>
        <taxon>Apicomplexa</taxon>
        <taxon>Conoidasida</taxon>
        <taxon>Coccidia</taxon>
        <taxon>Eucoccidiorida</taxon>
        <taxon>Eimeriorina</taxon>
        <taxon>Cryptosporidiidae</taxon>
        <taxon>Cryptosporidium</taxon>
    </lineage>
</organism>
<feature type="chain" id="PRO_5030650675" evidence="1">
    <location>
        <begin position="20"/>
        <end position="503"/>
    </location>
</feature>
<reference evidence="2 3" key="1">
    <citation type="submission" date="2019-09" db="EMBL/GenBank/DDBJ databases">
        <title>Consistent, comparative and evidence-based genome assembly and annotation for Cryptosporidium parvum, C. hominis and C. tyzzeri.</title>
        <authorList>
            <person name="Baptista R.P."/>
            <person name="Li Y."/>
            <person name="Sateriale A."/>
            <person name="Ansell B."/>
            <person name="Jex A."/>
            <person name="Sanders M."/>
            <person name="Brooks K."/>
            <person name="Tracey A."/>
            <person name="Berriman M."/>
            <person name="Striepen B."/>
            <person name="Cotton J.A."/>
            <person name="Kissinger J.C."/>
        </authorList>
    </citation>
    <scope>NUCLEOTIDE SEQUENCE [LARGE SCALE GENOMIC DNA]</scope>
    <source>
        <strain evidence="2 3">IOWA-ATCC</strain>
    </source>
</reference>
<keyword evidence="1" id="KW-0732">Signal</keyword>
<sequence>MRCRQLIFLLFMFIRNVKSFENGLLRLVIESSQHSLNGSLDDFVSSSAENYFSFENPQQSVSCDRVFYSSSQYLDQTPPSSEFITHVPRESKSPAHFLFYTEDSLFRSRINMSQTHFPRRKHFNKNLPKLPFEPYQRIMTFAIEICMIPSIWYLELIHCMHFGMAPFFSGMLMSYSLQDVVGSAIKTMGYLDESFTIENCYRSVSSVTDEQINANFQEICESMSQCLLSNQFSSDPYLRLKEEFQQRIDNAYSNIEGQEKVEQHKNYARHSLLLSLSSKTINFSLADPATEKNFLIIRAMVLSMTYLVNKFIPVEESTISERMSKITKFINSMLFSQFKYYMKMCLISFPAILGSKSKDFQEIVGLYCKEFLSFGFIDETVKKEGDSLEAFKKAILPSRVLDPAYASVIPSLINGASSQEDLSWLSFSSVGTIEYIGVETGKKKRPKTTKYFKTASKNSISKTRSTETNTKKKSGFTKITKIFTNRKTRISGLITSHLGSADQ</sequence>
<feature type="signal peptide" evidence="1">
    <location>
        <begin position="1"/>
        <end position="19"/>
    </location>
</feature>
<dbReference type="VEuPathDB" id="CryptoDB:CPATCC_0003770"/>
<evidence type="ECO:0000313" key="3">
    <source>
        <dbReference type="Proteomes" id="UP000593906"/>
    </source>
</evidence>
<proteinExistence type="predicted"/>
<evidence type="ECO:0000256" key="1">
    <source>
        <dbReference type="SAM" id="SignalP"/>
    </source>
</evidence>
<dbReference type="EMBL" id="CP044415">
    <property type="protein sequence ID" value="QOY40121.1"/>
    <property type="molecule type" value="Genomic_DNA"/>
</dbReference>
<accession>A0A7S7RET0</accession>